<dbReference type="InterPro" id="IPR036909">
    <property type="entry name" value="Cyt_c-like_dom_sf"/>
</dbReference>
<evidence type="ECO:0000256" key="1">
    <source>
        <dbReference type="ARBA" id="ARBA00022617"/>
    </source>
</evidence>
<dbReference type="PANTHER" id="PTHR35008:SF4">
    <property type="entry name" value="BLL4482 PROTEIN"/>
    <property type="match status" value="1"/>
</dbReference>
<organism evidence="7 8">
    <name type="scientific">Flavilitoribacter nigricans (strain ATCC 23147 / DSM 23189 / NBRC 102662 / NCIMB 1420 / SS-2)</name>
    <name type="common">Lewinella nigricans</name>
    <dbReference type="NCBI Taxonomy" id="1122177"/>
    <lineage>
        <taxon>Bacteria</taxon>
        <taxon>Pseudomonadati</taxon>
        <taxon>Bacteroidota</taxon>
        <taxon>Saprospiria</taxon>
        <taxon>Saprospirales</taxon>
        <taxon>Lewinellaceae</taxon>
        <taxon>Flavilitoribacter</taxon>
    </lineage>
</organism>
<dbReference type="GO" id="GO:0009055">
    <property type="term" value="F:electron transfer activity"/>
    <property type="evidence" value="ECO:0007669"/>
    <property type="project" value="InterPro"/>
</dbReference>
<feature type="domain" description="Cytochrome c" evidence="6">
    <location>
        <begin position="194"/>
        <end position="306"/>
    </location>
</feature>
<dbReference type="Proteomes" id="UP000223913">
    <property type="component" value="Unassembled WGS sequence"/>
</dbReference>
<protein>
    <submittedName>
        <fullName evidence="7">Cytochrome c</fullName>
    </submittedName>
</protein>
<keyword evidence="8" id="KW-1185">Reference proteome</keyword>
<keyword evidence="1 4" id="KW-0349">Heme</keyword>
<sequence length="324" mass="35657">MKKGLKYGGIALGVIVVLALIGGFTINYRGIPSYEVNIPDYQLNSTPESIARGKKLTLTLCAGCHRDPETGQLTGAQMKDAPAEFGTIYSQNITQDKEYGIGDWTPGELMYLLRTGIKKDGQYAPPYMAKLPLMADEDIHAIISFLKSDDPIVAAINKPDQPSEVGFLTKLLCNIAWKPFPLPENRIEMPDTTNKVELGKYLAHNLDCYSCHSADFKTNDFLEPTQSAGYFGGGNPTLNLEGEVVPTANLTPHPTGIGDWTEAEFILAVKSGIKQGEPKLRYPMAPYALLTDYEVGAIFAYLQTIPPVENEVERVFEEKEAKMD</sequence>
<keyword evidence="5" id="KW-0812">Transmembrane</keyword>
<dbReference type="PANTHER" id="PTHR35008">
    <property type="entry name" value="BLL4482 PROTEIN-RELATED"/>
    <property type="match status" value="1"/>
</dbReference>
<dbReference type="GO" id="GO:0020037">
    <property type="term" value="F:heme binding"/>
    <property type="evidence" value="ECO:0007669"/>
    <property type="project" value="InterPro"/>
</dbReference>
<reference evidence="7 8" key="1">
    <citation type="submission" date="2017-10" db="EMBL/GenBank/DDBJ databases">
        <title>The draft genome sequence of Lewinella nigricans NBRC 102662.</title>
        <authorList>
            <person name="Wang K."/>
        </authorList>
    </citation>
    <scope>NUCLEOTIDE SEQUENCE [LARGE SCALE GENOMIC DNA]</scope>
    <source>
        <strain evidence="7 8">NBRC 102662</strain>
    </source>
</reference>
<dbReference type="Pfam" id="PF00034">
    <property type="entry name" value="Cytochrom_C"/>
    <property type="match status" value="2"/>
</dbReference>
<dbReference type="InterPro" id="IPR051459">
    <property type="entry name" value="Cytochrome_c-type_DH"/>
</dbReference>
<keyword evidence="3 4" id="KW-0408">Iron</keyword>
<accession>A0A2D0MZV7</accession>
<dbReference type="OrthoDB" id="9809720at2"/>
<dbReference type="SUPFAM" id="SSF46626">
    <property type="entry name" value="Cytochrome c"/>
    <property type="match status" value="2"/>
</dbReference>
<keyword evidence="5" id="KW-1133">Transmembrane helix</keyword>
<evidence type="ECO:0000259" key="6">
    <source>
        <dbReference type="PROSITE" id="PS51007"/>
    </source>
</evidence>
<name>A0A2D0MZV7_FLAN2</name>
<evidence type="ECO:0000256" key="3">
    <source>
        <dbReference type="ARBA" id="ARBA00023004"/>
    </source>
</evidence>
<dbReference type="AlphaFoldDB" id="A0A2D0MZV7"/>
<evidence type="ECO:0000256" key="4">
    <source>
        <dbReference type="PROSITE-ProRule" id="PRU00433"/>
    </source>
</evidence>
<dbReference type="GO" id="GO:0046872">
    <property type="term" value="F:metal ion binding"/>
    <property type="evidence" value="ECO:0007669"/>
    <property type="project" value="UniProtKB-KW"/>
</dbReference>
<dbReference type="Gene3D" id="1.10.760.10">
    <property type="entry name" value="Cytochrome c-like domain"/>
    <property type="match status" value="2"/>
</dbReference>
<feature type="domain" description="Cytochrome c" evidence="6">
    <location>
        <begin position="48"/>
        <end position="150"/>
    </location>
</feature>
<feature type="transmembrane region" description="Helical" evidence="5">
    <location>
        <begin position="7"/>
        <end position="28"/>
    </location>
</feature>
<dbReference type="PROSITE" id="PS51007">
    <property type="entry name" value="CYTC"/>
    <property type="match status" value="2"/>
</dbReference>
<keyword evidence="2 4" id="KW-0479">Metal-binding</keyword>
<evidence type="ECO:0000313" key="8">
    <source>
        <dbReference type="Proteomes" id="UP000223913"/>
    </source>
</evidence>
<evidence type="ECO:0000256" key="5">
    <source>
        <dbReference type="SAM" id="Phobius"/>
    </source>
</evidence>
<dbReference type="EMBL" id="PDUD01000049">
    <property type="protein sequence ID" value="PHN01811.1"/>
    <property type="molecule type" value="Genomic_DNA"/>
</dbReference>
<gene>
    <name evidence="7" type="ORF">CRP01_35475</name>
</gene>
<evidence type="ECO:0000313" key="7">
    <source>
        <dbReference type="EMBL" id="PHN01811.1"/>
    </source>
</evidence>
<dbReference type="InterPro" id="IPR009056">
    <property type="entry name" value="Cyt_c-like_dom"/>
</dbReference>
<evidence type="ECO:0000256" key="2">
    <source>
        <dbReference type="ARBA" id="ARBA00022723"/>
    </source>
</evidence>
<comment type="caution">
    <text evidence="7">The sequence shown here is derived from an EMBL/GenBank/DDBJ whole genome shotgun (WGS) entry which is preliminary data.</text>
</comment>
<keyword evidence="5" id="KW-0472">Membrane</keyword>
<proteinExistence type="predicted"/>